<sequence>MSFFSESGIVQFWRGVVPTSRYGVLFLQYNILLWHSFVGVALPRVIGVVPSAIHNFAWVKEFWERFKLERKVANERITFKKKTELDAIKVLDTVRTKEKVIISSLGLGTSPGTRIR</sequence>
<dbReference type="EMBL" id="WTPW01000172">
    <property type="protein sequence ID" value="KAF0539364.1"/>
    <property type="molecule type" value="Genomic_DNA"/>
</dbReference>
<evidence type="ECO:0000313" key="1">
    <source>
        <dbReference type="EMBL" id="KAF0539364.1"/>
    </source>
</evidence>
<evidence type="ECO:0000313" key="2">
    <source>
        <dbReference type="Proteomes" id="UP000439903"/>
    </source>
</evidence>
<dbReference type="Proteomes" id="UP000439903">
    <property type="component" value="Unassembled WGS sequence"/>
</dbReference>
<proteinExistence type="predicted"/>
<organism evidence="1 2">
    <name type="scientific">Gigaspora margarita</name>
    <dbReference type="NCBI Taxonomy" id="4874"/>
    <lineage>
        <taxon>Eukaryota</taxon>
        <taxon>Fungi</taxon>
        <taxon>Fungi incertae sedis</taxon>
        <taxon>Mucoromycota</taxon>
        <taxon>Glomeromycotina</taxon>
        <taxon>Glomeromycetes</taxon>
        <taxon>Diversisporales</taxon>
        <taxon>Gigasporaceae</taxon>
        <taxon>Gigaspora</taxon>
    </lineage>
</organism>
<name>A0A8H4AWH7_GIGMA</name>
<gene>
    <name evidence="1" type="ORF">F8M41_007147</name>
</gene>
<reference evidence="1 2" key="1">
    <citation type="journal article" date="2019" name="Environ. Microbiol.">
        <title>At the nexus of three kingdoms: the genome of the mycorrhizal fungus Gigaspora margarita provides insights into plant, endobacterial and fungal interactions.</title>
        <authorList>
            <person name="Venice F."/>
            <person name="Ghignone S."/>
            <person name="Salvioli di Fossalunga A."/>
            <person name="Amselem J."/>
            <person name="Novero M."/>
            <person name="Xianan X."/>
            <person name="Sedzielewska Toro K."/>
            <person name="Morin E."/>
            <person name="Lipzen A."/>
            <person name="Grigoriev I.V."/>
            <person name="Henrissat B."/>
            <person name="Martin F.M."/>
            <person name="Bonfante P."/>
        </authorList>
    </citation>
    <scope>NUCLEOTIDE SEQUENCE [LARGE SCALE GENOMIC DNA]</scope>
    <source>
        <strain evidence="1 2">BEG34</strain>
    </source>
</reference>
<dbReference type="AlphaFoldDB" id="A0A8H4AWH7"/>
<accession>A0A8H4AWH7</accession>
<comment type="caution">
    <text evidence="1">The sequence shown here is derived from an EMBL/GenBank/DDBJ whole genome shotgun (WGS) entry which is preliminary data.</text>
</comment>
<keyword evidence="2" id="KW-1185">Reference proteome</keyword>
<protein>
    <submittedName>
        <fullName evidence="1">Uncharacterized protein</fullName>
    </submittedName>
</protein>